<dbReference type="RefSeq" id="XP_017973414.1">
    <property type="nucleotide sequence ID" value="XM_018117925.1"/>
</dbReference>
<evidence type="ECO:0000313" key="19">
    <source>
        <dbReference type="Proteomes" id="UP000694886"/>
    </source>
</evidence>
<dbReference type="Pfam" id="PF00454">
    <property type="entry name" value="PI3_PI4_kinase"/>
    <property type="match status" value="1"/>
</dbReference>
<evidence type="ECO:0000256" key="8">
    <source>
        <dbReference type="ARBA" id="ARBA00022840"/>
    </source>
</evidence>
<reference evidence="19" key="1">
    <citation type="journal article" date="1997" name="Nucleic Acids Res.">
        <title>tRNAscan-SE: a program for improved detection of transfer RNA genes in genomic sequence.</title>
        <authorList>
            <person name="Lowe T.M."/>
            <person name="Eddy S.R."/>
        </authorList>
    </citation>
    <scope>NUCLEOTIDE SEQUENCE [LARGE SCALE GENOMIC DNA]</scope>
    <source>
        <strain evidence="19">r\B97-61/B2</strain>
    </source>
</reference>
<keyword evidence="10" id="KW-0131">Cell cycle</keyword>
<accession>A0AB32W446</accession>
<reference evidence="20" key="2">
    <citation type="submission" date="2025-08" db="UniProtKB">
        <authorList>
            <consortium name="RefSeq"/>
        </authorList>
    </citation>
    <scope>IDENTIFICATION</scope>
</reference>
<dbReference type="FunFam" id="3.30.1010.10:FF:000023">
    <property type="entry name" value="Serine/threonine-protein kinase ATM"/>
    <property type="match status" value="1"/>
</dbReference>
<dbReference type="InterPro" id="IPR018936">
    <property type="entry name" value="PI3/4_kinase_CS"/>
</dbReference>
<dbReference type="SUPFAM" id="SSF48371">
    <property type="entry name" value="ARM repeat"/>
    <property type="match status" value="1"/>
</dbReference>
<feature type="domain" description="FATC" evidence="18">
    <location>
        <begin position="3010"/>
        <end position="3042"/>
    </location>
</feature>
<evidence type="ECO:0000256" key="5">
    <source>
        <dbReference type="ARBA" id="ARBA00022741"/>
    </source>
</evidence>
<keyword evidence="6" id="KW-0227">DNA damage</keyword>
<keyword evidence="3" id="KW-0723">Serine/threonine-protein kinase</keyword>
<evidence type="ECO:0000256" key="9">
    <source>
        <dbReference type="ARBA" id="ARBA00023242"/>
    </source>
</evidence>
<dbReference type="InterPro" id="IPR011009">
    <property type="entry name" value="Kinase-like_dom_sf"/>
</dbReference>
<dbReference type="GO" id="GO:0004674">
    <property type="term" value="F:protein serine/threonine kinase activity"/>
    <property type="evidence" value="ECO:0007669"/>
    <property type="project" value="UniProtKB-KW"/>
</dbReference>
<proteinExistence type="predicted"/>
<evidence type="ECO:0000259" key="18">
    <source>
        <dbReference type="PROSITE" id="PS51190"/>
    </source>
</evidence>
<dbReference type="GO" id="GO:0005634">
    <property type="term" value="C:nucleus"/>
    <property type="evidence" value="ECO:0007669"/>
    <property type="project" value="UniProtKB-SubCell"/>
</dbReference>
<evidence type="ECO:0000256" key="15">
    <source>
        <dbReference type="SAM" id="MobiDB-lite"/>
    </source>
</evidence>
<evidence type="ECO:0000259" key="17">
    <source>
        <dbReference type="PROSITE" id="PS51189"/>
    </source>
</evidence>
<dbReference type="PROSITE" id="PS00916">
    <property type="entry name" value="PI3_4_KINASE_2"/>
    <property type="match status" value="1"/>
</dbReference>
<comment type="subcellular location">
    <subcellularLocation>
        <location evidence="1">Nucleus</location>
    </subcellularLocation>
</comment>
<dbReference type="InterPro" id="IPR014009">
    <property type="entry name" value="PIK_FAT"/>
</dbReference>
<feature type="domain" description="PI3K/PI4K catalytic" evidence="16">
    <location>
        <begin position="2685"/>
        <end position="2998"/>
    </location>
</feature>
<dbReference type="GO" id="GO:0005524">
    <property type="term" value="F:ATP binding"/>
    <property type="evidence" value="ECO:0007669"/>
    <property type="project" value="UniProtKB-KW"/>
</dbReference>
<name>A0AB32W446_THECC</name>
<evidence type="ECO:0000259" key="16">
    <source>
        <dbReference type="PROSITE" id="PS50290"/>
    </source>
</evidence>
<evidence type="ECO:0000256" key="2">
    <source>
        <dbReference type="ARBA" id="ARBA00012513"/>
    </source>
</evidence>
<dbReference type="InterPro" id="IPR044107">
    <property type="entry name" value="PIKKc_ATM"/>
</dbReference>
<dbReference type="PANTHER" id="PTHR37079">
    <property type="entry name" value="SERINE/THREONINE-PROTEIN KINASE ATM"/>
    <property type="match status" value="1"/>
</dbReference>
<evidence type="ECO:0000256" key="10">
    <source>
        <dbReference type="ARBA" id="ARBA00023306"/>
    </source>
</evidence>
<dbReference type="Pfam" id="PF02260">
    <property type="entry name" value="FATC"/>
    <property type="match status" value="1"/>
</dbReference>
<dbReference type="SMART" id="SM01343">
    <property type="entry name" value="FATC"/>
    <property type="match status" value="1"/>
</dbReference>
<keyword evidence="8" id="KW-0067">ATP-binding</keyword>
<dbReference type="CDD" id="cd05171">
    <property type="entry name" value="PIKKc_ATM"/>
    <property type="match status" value="1"/>
</dbReference>
<keyword evidence="7 20" id="KW-0418">Kinase</keyword>
<evidence type="ECO:0000256" key="13">
    <source>
        <dbReference type="ARBA" id="ARBA00073111"/>
    </source>
</evidence>
<keyword evidence="4" id="KW-0808">Transferase</keyword>
<evidence type="ECO:0000256" key="6">
    <source>
        <dbReference type="ARBA" id="ARBA00022763"/>
    </source>
</evidence>
<dbReference type="Gene3D" id="3.30.1010.10">
    <property type="entry name" value="Phosphatidylinositol 3-kinase Catalytic Subunit, Chain A, domain 4"/>
    <property type="match status" value="1"/>
</dbReference>
<evidence type="ECO:0000313" key="20">
    <source>
        <dbReference type="RefSeq" id="XP_017973414.1"/>
    </source>
</evidence>
<dbReference type="PANTHER" id="PTHR37079:SF4">
    <property type="entry name" value="SERINE_THREONINE-PROTEIN KINASE ATM"/>
    <property type="match status" value="1"/>
</dbReference>
<dbReference type="InterPro" id="IPR000403">
    <property type="entry name" value="PI3/4_kinase_cat_dom"/>
</dbReference>
<keyword evidence="9" id="KW-0539">Nucleus</keyword>
<dbReference type="EC" id="2.7.11.1" evidence="2"/>
<evidence type="ECO:0000256" key="4">
    <source>
        <dbReference type="ARBA" id="ARBA00022679"/>
    </source>
</evidence>
<feature type="region of interest" description="Disordered" evidence="15">
    <location>
        <begin position="1860"/>
        <end position="1879"/>
    </location>
</feature>
<dbReference type="GO" id="GO:0006281">
    <property type="term" value="P:DNA repair"/>
    <property type="evidence" value="ECO:0007669"/>
    <property type="project" value="InterPro"/>
</dbReference>
<feature type="domain" description="FAT" evidence="17">
    <location>
        <begin position="1913"/>
        <end position="2579"/>
    </location>
</feature>
<comment type="catalytic activity">
    <reaction evidence="11">
        <text>L-threonyl-[protein] + ATP = O-phospho-L-threonyl-[protein] + ADP + H(+)</text>
        <dbReference type="Rhea" id="RHEA:46608"/>
        <dbReference type="Rhea" id="RHEA-COMP:11060"/>
        <dbReference type="Rhea" id="RHEA-COMP:11605"/>
        <dbReference type="ChEBI" id="CHEBI:15378"/>
        <dbReference type="ChEBI" id="CHEBI:30013"/>
        <dbReference type="ChEBI" id="CHEBI:30616"/>
        <dbReference type="ChEBI" id="CHEBI:61977"/>
        <dbReference type="ChEBI" id="CHEBI:456216"/>
        <dbReference type="EC" id="2.7.11.1"/>
    </reaction>
</comment>
<evidence type="ECO:0000256" key="3">
    <source>
        <dbReference type="ARBA" id="ARBA00022527"/>
    </source>
</evidence>
<dbReference type="PROSITE" id="PS51189">
    <property type="entry name" value="FAT"/>
    <property type="match status" value="1"/>
</dbReference>
<dbReference type="PROSITE" id="PS00915">
    <property type="entry name" value="PI3_4_KINASE_1"/>
    <property type="match status" value="1"/>
</dbReference>
<dbReference type="InterPro" id="IPR003151">
    <property type="entry name" value="PIK-rel_kinase_FAT"/>
</dbReference>
<dbReference type="Gene3D" id="1.10.1070.11">
    <property type="entry name" value="Phosphatidylinositol 3-/4-kinase, catalytic domain"/>
    <property type="match status" value="1"/>
</dbReference>
<dbReference type="Pfam" id="PF02259">
    <property type="entry name" value="FAT"/>
    <property type="match status" value="1"/>
</dbReference>
<dbReference type="PROSITE" id="PS51190">
    <property type="entry name" value="FATC"/>
    <property type="match status" value="1"/>
</dbReference>
<feature type="coiled-coil region" evidence="14">
    <location>
        <begin position="2441"/>
        <end position="2468"/>
    </location>
</feature>
<dbReference type="InterPro" id="IPR036940">
    <property type="entry name" value="PI3/4_kinase_cat_sf"/>
</dbReference>
<evidence type="ECO:0000256" key="11">
    <source>
        <dbReference type="ARBA" id="ARBA00047899"/>
    </source>
</evidence>
<evidence type="ECO:0000256" key="14">
    <source>
        <dbReference type="SAM" id="Coils"/>
    </source>
</evidence>
<organism evidence="19 20">
    <name type="scientific">Theobroma cacao</name>
    <name type="common">Cacao</name>
    <name type="synonym">Cocoa</name>
    <dbReference type="NCBI Taxonomy" id="3641"/>
    <lineage>
        <taxon>Eukaryota</taxon>
        <taxon>Viridiplantae</taxon>
        <taxon>Streptophyta</taxon>
        <taxon>Embryophyta</taxon>
        <taxon>Tracheophyta</taxon>
        <taxon>Spermatophyta</taxon>
        <taxon>Magnoliopsida</taxon>
        <taxon>eudicotyledons</taxon>
        <taxon>Gunneridae</taxon>
        <taxon>Pentapetalae</taxon>
        <taxon>rosids</taxon>
        <taxon>malvids</taxon>
        <taxon>Malvales</taxon>
        <taxon>Malvaceae</taxon>
        <taxon>Byttnerioideae</taxon>
        <taxon>Theobroma</taxon>
    </lineage>
</organism>
<evidence type="ECO:0000256" key="7">
    <source>
        <dbReference type="ARBA" id="ARBA00022777"/>
    </source>
</evidence>
<evidence type="ECO:0000256" key="12">
    <source>
        <dbReference type="ARBA" id="ARBA00048679"/>
    </source>
</evidence>
<dbReference type="SUPFAM" id="SSF56112">
    <property type="entry name" value="Protein kinase-like (PK-like)"/>
    <property type="match status" value="1"/>
</dbReference>
<dbReference type="Proteomes" id="UP000694886">
    <property type="component" value="Chromosome 3"/>
</dbReference>
<dbReference type="PROSITE" id="PS50290">
    <property type="entry name" value="PI3_4_KINASE_3"/>
    <property type="match status" value="1"/>
</dbReference>
<dbReference type="InterPro" id="IPR003152">
    <property type="entry name" value="FATC_dom"/>
</dbReference>
<sequence length="3042" mass="345859">MVTSRDVQEIVSKLSSDKAKAREEGIKLLNMWLEGERSIGFCKFFGQNTAKLKPNEIPQSETWPFLIKLLAQCVSLEISTSKRRPPKLTFAKTLRIVIQRAEDTKFSGNMLPLLSVVKTLFSHIWDVLNNVPSFQSEYGIILRHLLVVRDYRFHMRKHIYSCFIICYMEKVETTLTEKSNTQCSQKEEIFRSILTLQALLENPPGDFPDNLREDIVKGFVKIFSYIRDEGKVSRKLIECINTYLLKDGPNLSSQSLEIHNAIQQFVFHCWLITHDKGLKDALVHYARLQLHLIRGVNDGSFLVEQLLDVICKELDQSNLSIPVTSWSDGAKDEKFGTLSSSQYNLVELAALVLYRACANKSRATSNEKRVKRESTAARLKEALMKGKWLWNVAFCYLIHNYYTRISKDLLVYWFEGICSSFERILNDANMGHAYDGLLWTLRSLQELSSVALLSDAQVEISLRSSFSSKEFDCGWQLIWSHLMHALPTFSNVTPVVDAALALLGSIISNDLTNTCVVPHDIWDLQLFKGMPSLFALYFIACYFSRNGSQGDLRDILHLRKYLLRATLGSLNWNESSLLNDRMVLLLPAAVYALCAGCEHFTHCYEEILQLNSFVDTTEVADDWIKIDEYDHERQLENFECSVEVLANIDLDSNVQISPSQFHQSVCLPRQLREPLLHEMEAHILGVLADHKAEKKPPSDVFIICALLSNLIYGLYLTREREEVSPFLSKLGHCLLELLNYAVNVIEKNNNDLRSLGFLGFTSGFNQKGAVVASFRSFVLCPLFTQRKDQDALDVELYDAVKKSLERLLKAFAKLYDEYTKFVSNLQSEMLSSDSSGSDSSVQISNHMDSNKGRIMDMELDVNEDAKDVDILTSGGKIPAAGAFSAVKWKLGMVSLMSSFFSVLHRKTWDVLFNLMEKELDLKVYENILWNLCRHLHSLSSSKLADLVNLINNRIRMQVSLKLDSFNVLAAISCLLDTLLSLDIGKDKYGALALEEREAKQSLTYLGELVNKVAEFDFLDWFGRVKLIDCICNFILLSPEIGQTMIEKLLLMLQDPDYRVRFFLSRRIGVLFQTWDGHGELFHDICSNFGVELVFYSKEKLVTAREVLAAGPQPCPRVETVIITLMQLALHSEKIELEAVFMMCAVSAIDPSQRELVTAALDNLSRNLQYISRMMYLEELIGSILFCWVACGVSIAALVEIRQLFVSDAEPSYFLPYCFNWLLPALVLHEDNSNLNWVAKIAGQPLPDMVKDHFVPIFSVCMTLHCSKSSGCEKGAVVLRNSILHLAEISENERDKLIKKNMVSIVSHILSLASCASDPIIPFFSRDNVVCAIQTVVDGFLEMEDGHASVSVIDKINIFRPDRVFMFIIEMHYKIAAAIHHRHRCHRLAAVEVLINVLGHRAALSSTSNYLFNLIGQFIGCHALQDQCCRIISALLKSFKSNPSKEIVGVLGEQLQFLVSKLVACYIPLEADGQSSASGSSQVLSLLLELTVDSDSLLYDYIRELEPFPEIDIFEGIRNFHQDLCRVYSPRDHLLKFVKRSCYLPPRLLSWSLQSLHKKLLAGETFQEGKTTEEFVDATYWHGDQEIVHAVWTLVRMCAADDANRIRGLVSDFISRVGIGDPHSVVFRLPGDSNHMHVCGPISHNGVSEINFSMDTGISEELLIALLKVLKKYLMDDSVKIVDITSQTLRGILSTERGQKAMLSFDSYERSLIEVHSKGINLELVEKFLMDLEKKFRVMPAEDISLEKSTTWVTHGKTFETWICPLVYLLIGYCNDVIIRLCQDVALLKTEVAELLLPSVVVNLASKKDIDVDIQKLISCQVQEHIFVASNKLIKSIQVWLNALNELRLCYVLERSSSGPLRRESSKHAKPCSYSSRSHSSTLKTRDSAARLSAIAMSTSSWDKVYWLSINYLIVARSAIICGSYFTSMMYVEYWCEEHFQSLTLGSPDFSNLEMLPQHIEILMSAITQINEPDSLYGVIQSHTLTSQIITFEHEGNWNKALEYYDLQVRSEATAYVVGGNSTTLSLAETQSLSHSSLSTLEDETKRKPYKGLIRSLQQIGCRHVLDLYCQGLTSGKGQFQQDLEFKELQYEAAWRTGNWDFSLLYTVASSHSSGQHTKTHHFNENLHSCLRALQEGDSDEFHRKLKDSKEELVWSVSHASEESTEFIYSTIIKFQILYHLGIAWDIRWPTSSYEGIKLQKHKQKMFSVPVIPTMDQLSWLNKDWSSMLKKSQLHMNLLEPFIAFRRVLLQILNCDNCTMQHLLQSASTLRKGSRFSQAAAALHEFKFLCGGTGEHGLTPYWLGRLEEAKLLRAQGQHEMAISLGNYVLEAYQLNEEASDVYRLVGKWLAETRSSNSRTIFEKYLKPAVSLAESHKTADKKSAERQSQTHFHLAHYADALFRSYEERLNSNEWQAAMRLRKHKTMELEALIRRLKGSTKGDQIDYSEKIKELQKQLAMDKEEAQKLQDDRDIFLSLALEGYKRCLVIGDKYDVRVVFRLVSLWFSPSSRPDVINNMLKTIGEVQTYKFVPLVYQIASRMGSIKDGIGPNNIQFALVSLVKKMAIDHPYHTIFLLLALANGDRIKDKQGRRNSFVVDRDKKLAAENLLGELSAYHGPVIIQMKQMVEIYIKLAELDTRREDSGKKASLPRDIRSVRQLELVPVVTASFPVDHSCQYPEGSFPHFRGFADSVMVMNGINVPKMVECLGSDGRRYKQLAKSGNDDLRQDAVMEQFFGLVNTFLQNHRDTWKRRLVIRTYKVVPFTPSAGVIEWVDGTLPLGEYLTGSNRNGGAHGCYGIGDWSFLKCRAHMSNERDKRKAFREVCDNFRPVMHYFFLERFPQPADWFEKRLAYTRSVAASSMVGYIVGLGDRHTMNILIDQATAQVVHIDLGVAFEQGLMLKTPERVPFRLTRDIIDGMGVAGVEGIFRRCCEETLSVMRTNKEALLTIIEVFIHDPLYKWALSPLKALQRQKDNDDDLDTSLEGAQDEYEGNKDAARALLRVKQKLDGYEEGEMRSVHGQVQQLIQDAIDPERLCQMFPGWGAWM</sequence>
<dbReference type="InterPro" id="IPR016024">
    <property type="entry name" value="ARM-type_fold"/>
</dbReference>
<evidence type="ECO:0000256" key="1">
    <source>
        <dbReference type="ARBA" id="ARBA00004123"/>
    </source>
</evidence>
<dbReference type="FunFam" id="1.10.1070.11:FF:000015">
    <property type="entry name" value="Serine/threonine-protein kinase ATM"/>
    <property type="match status" value="1"/>
</dbReference>
<protein>
    <recommendedName>
        <fullName evidence="13">Serine/threonine-protein kinase ATM</fullName>
        <ecNumber evidence="2">2.7.11.1</ecNumber>
    </recommendedName>
</protein>
<dbReference type="Pfam" id="PF25360">
    <property type="entry name" value="TPR_ATM"/>
    <property type="match status" value="1"/>
</dbReference>
<dbReference type="KEGG" id="tcc:18603913"/>
<comment type="catalytic activity">
    <reaction evidence="12">
        <text>L-seryl-[protein] + ATP = O-phospho-L-seryl-[protein] + ADP + H(+)</text>
        <dbReference type="Rhea" id="RHEA:17989"/>
        <dbReference type="Rhea" id="RHEA-COMP:9863"/>
        <dbReference type="Rhea" id="RHEA-COMP:11604"/>
        <dbReference type="ChEBI" id="CHEBI:15378"/>
        <dbReference type="ChEBI" id="CHEBI:29999"/>
        <dbReference type="ChEBI" id="CHEBI:30616"/>
        <dbReference type="ChEBI" id="CHEBI:83421"/>
        <dbReference type="ChEBI" id="CHEBI:456216"/>
        <dbReference type="EC" id="2.7.11.1"/>
    </reaction>
</comment>
<dbReference type="GeneID" id="18603913"/>
<dbReference type="InterPro" id="IPR057445">
    <property type="entry name" value="ATM_TPR"/>
</dbReference>
<dbReference type="SMART" id="SM00146">
    <property type="entry name" value="PI3Kc"/>
    <property type="match status" value="1"/>
</dbReference>
<gene>
    <name evidence="20" type="primary">LOC18603913</name>
</gene>
<keyword evidence="5" id="KW-0547">Nucleotide-binding</keyword>
<dbReference type="InterPro" id="IPR038980">
    <property type="entry name" value="ATM_plant"/>
</dbReference>
<dbReference type="Gramene" id="Tc03v2_t000920.3">
    <property type="protein sequence ID" value="Tc03v2_p000920.3"/>
    <property type="gene ID" value="Tc03v2_g000920"/>
</dbReference>
<keyword evidence="14" id="KW-0175">Coiled coil</keyword>